<evidence type="ECO:0000313" key="1">
    <source>
        <dbReference type="EMBL" id="GGM66463.1"/>
    </source>
</evidence>
<evidence type="ECO:0000313" key="2">
    <source>
        <dbReference type="Proteomes" id="UP000632195"/>
    </source>
</evidence>
<comment type="caution">
    <text evidence="1">The sequence shown here is derived from an EMBL/GenBank/DDBJ whole genome shotgun (WGS) entry which is preliminary data.</text>
</comment>
<dbReference type="AlphaFoldDB" id="A0AA37BQ71"/>
<reference evidence="1" key="2">
    <citation type="submission" date="2022-09" db="EMBL/GenBank/DDBJ databases">
        <authorList>
            <person name="Sun Q."/>
            <person name="Ohkuma M."/>
        </authorList>
    </citation>
    <scope>NUCLEOTIDE SEQUENCE</scope>
    <source>
        <strain evidence="1">JCM 13583</strain>
    </source>
</reference>
<name>A0AA37BQ71_9ARCH</name>
<gene>
    <name evidence="1" type="ORF">GCM10007108_00820</name>
</gene>
<protein>
    <submittedName>
        <fullName evidence="1">Uncharacterized protein</fullName>
    </submittedName>
</protein>
<dbReference type="Proteomes" id="UP000632195">
    <property type="component" value="Unassembled WGS sequence"/>
</dbReference>
<dbReference type="RefSeq" id="WP_188679359.1">
    <property type="nucleotide sequence ID" value="NZ_BMNY01000001.1"/>
</dbReference>
<sequence length="224" mass="24992">MRTPYISFSAYSSPVFARELVFKEDVGRTDPVRYRHRAPLLLPGRGAENAFIVLSEARSRRFFISSSCVEGLNSMELFFTRLYPCFTVEADPPGVDPAVFITPVAVREWFEPSFLKNTLDIPMVLRGLDIVYCFTIRRSLAGTFNMSASVTMASGKWQAAGQLASLVRGFRAGLGRSILVTIRPMPSRPFALRRPFWLINFIRVPVEEEAPESTLAQAETSGGA</sequence>
<proteinExistence type="predicted"/>
<reference evidence="1" key="1">
    <citation type="journal article" date="2014" name="Int. J. Syst. Evol. Microbiol.">
        <title>Complete genome sequence of Corynebacterium casei LMG S-19264T (=DSM 44701T), isolated from a smear-ripened cheese.</title>
        <authorList>
            <consortium name="US DOE Joint Genome Institute (JGI-PGF)"/>
            <person name="Walter F."/>
            <person name="Albersmeier A."/>
            <person name="Kalinowski J."/>
            <person name="Ruckert C."/>
        </authorList>
    </citation>
    <scope>NUCLEOTIDE SEQUENCE</scope>
    <source>
        <strain evidence="1">JCM 13583</strain>
    </source>
</reference>
<organism evidence="1 2">
    <name type="scientific">Thermogymnomonas acidicola</name>
    <dbReference type="NCBI Taxonomy" id="399579"/>
    <lineage>
        <taxon>Archaea</taxon>
        <taxon>Methanobacteriati</taxon>
        <taxon>Thermoplasmatota</taxon>
        <taxon>Thermoplasmata</taxon>
        <taxon>Thermoplasmatales</taxon>
        <taxon>Thermogymnomonas</taxon>
    </lineage>
</organism>
<accession>A0AA37BQ71</accession>
<keyword evidence="2" id="KW-1185">Reference proteome</keyword>
<dbReference type="EMBL" id="BMNY01000001">
    <property type="protein sequence ID" value="GGM66463.1"/>
    <property type="molecule type" value="Genomic_DNA"/>
</dbReference>